<evidence type="ECO:0000313" key="2">
    <source>
        <dbReference type="Proteomes" id="UP000235145"/>
    </source>
</evidence>
<reference evidence="1 2" key="1">
    <citation type="journal article" date="2017" name="Nat. Commun.">
        <title>Genome assembly with in vitro proximity ligation data and whole-genome triplication in lettuce.</title>
        <authorList>
            <person name="Reyes-Chin-Wo S."/>
            <person name="Wang Z."/>
            <person name="Yang X."/>
            <person name="Kozik A."/>
            <person name="Arikit S."/>
            <person name="Song C."/>
            <person name="Xia L."/>
            <person name="Froenicke L."/>
            <person name="Lavelle D.O."/>
            <person name="Truco M.J."/>
            <person name="Xia R."/>
            <person name="Zhu S."/>
            <person name="Xu C."/>
            <person name="Xu H."/>
            <person name="Xu X."/>
            <person name="Cox K."/>
            <person name="Korf I."/>
            <person name="Meyers B.C."/>
            <person name="Michelmore R.W."/>
        </authorList>
    </citation>
    <scope>NUCLEOTIDE SEQUENCE [LARGE SCALE GENOMIC DNA]</scope>
    <source>
        <strain evidence="2">cv. Salinas</strain>
        <tissue evidence="1">Seedlings</tissue>
    </source>
</reference>
<evidence type="ECO:0000313" key="1">
    <source>
        <dbReference type="EMBL" id="KAJ0191651.1"/>
    </source>
</evidence>
<proteinExistence type="predicted"/>
<evidence type="ECO:0008006" key="3">
    <source>
        <dbReference type="Google" id="ProtNLM"/>
    </source>
</evidence>
<organism evidence="1 2">
    <name type="scientific">Lactuca sativa</name>
    <name type="common">Garden lettuce</name>
    <dbReference type="NCBI Taxonomy" id="4236"/>
    <lineage>
        <taxon>Eukaryota</taxon>
        <taxon>Viridiplantae</taxon>
        <taxon>Streptophyta</taxon>
        <taxon>Embryophyta</taxon>
        <taxon>Tracheophyta</taxon>
        <taxon>Spermatophyta</taxon>
        <taxon>Magnoliopsida</taxon>
        <taxon>eudicotyledons</taxon>
        <taxon>Gunneridae</taxon>
        <taxon>Pentapetalae</taxon>
        <taxon>asterids</taxon>
        <taxon>campanulids</taxon>
        <taxon>Asterales</taxon>
        <taxon>Asteraceae</taxon>
        <taxon>Cichorioideae</taxon>
        <taxon>Cichorieae</taxon>
        <taxon>Lactucinae</taxon>
        <taxon>Lactuca</taxon>
    </lineage>
</organism>
<dbReference type="PANTHER" id="PTHR43327">
    <property type="entry name" value="STOMATIN-LIKE PROTEIN 2, MITOCHONDRIAL"/>
    <property type="match status" value="1"/>
</dbReference>
<dbReference type="PANTHER" id="PTHR43327:SF55">
    <property type="entry name" value="BAND 7 DOMAIN-CONTAINING PROTEIN"/>
    <property type="match status" value="1"/>
</dbReference>
<gene>
    <name evidence="1" type="ORF">LSAT_V11C800391830</name>
</gene>
<protein>
    <recommendedName>
        <fullName evidence="3">Band 7 domain-containing protein</fullName>
    </recommendedName>
</protein>
<dbReference type="AlphaFoldDB" id="A0A9R1URQ2"/>
<name>A0A9R1URQ2_LACSA</name>
<dbReference type="Proteomes" id="UP000235145">
    <property type="component" value="Unassembled WGS sequence"/>
</dbReference>
<sequence length="219" mass="24256">MAAQMPNDTYTPSHIAHASLNAAGQSCHMQFPGLYHPQQSGTIANPPPYGNLTLSKVIEDLFLILRYFFGVICFMEIANAVDCELEKAMPAYGFEIVQTLNVDIEPYERMKKAMNEIKIATWMRLAGIEKGEAKKIVQIKRAEGEAESKYLSGLGIARQRQTIVDGLRDSVLGFSVNVPGTTAKDVMDMVLVTQYFDTMREIGVASKSSTMFIPHVMAL</sequence>
<dbReference type="InterPro" id="IPR050710">
    <property type="entry name" value="Band7/mec-2_domain"/>
</dbReference>
<accession>A0A9R1URQ2</accession>
<dbReference type="EMBL" id="NBSK02000008">
    <property type="protein sequence ID" value="KAJ0191651.1"/>
    <property type="molecule type" value="Genomic_DNA"/>
</dbReference>
<comment type="caution">
    <text evidence="1">The sequence shown here is derived from an EMBL/GenBank/DDBJ whole genome shotgun (WGS) entry which is preliminary data.</text>
</comment>
<keyword evidence="2" id="KW-1185">Reference proteome</keyword>